<evidence type="ECO:0000259" key="2">
    <source>
        <dbReference type="Pfam" id="PF06093"/>
    </source>
</evidence>
<keyword evidence="4" id="KW-1185">Reference proteome</keyword>
<reference evidence="4" key="1">
    <citation type="submission" date="2019-06" db="EMBL/GenBank/DDBJ databases">
        <title>Complete genome of Proteus mirabilis phage Myduc.</title>
        <authorList>
            <person name="Tran J.S."/>
            <person name="Lessor L."/>
            <person name="O'Leary C."/>
            <person name="Bonasera R.M."/>
            <person name="Liu M."/>
        </authorList>
    </citation>
    <scope>NUCLEOTIDE SEQUENCE [LARGE SCALE GENOMIC DNA]</scope>
</reference>
<organism evidence="3 4">
    <name type="scientific">Proteus phage Myduc</name>
    <dbReference type="NCBI Taxonomy" id="2650874"/>
    <lineage>
        <taxon>Viruses</taxon>
        <taxon>Duplodnaviria</taxon>
        <taxon>Heunggongvirae</taxon>
        <taxon>Uroviricota</taxon>
        <taxon>Caudoviricetes</taxon>
        <taxon>Chaseviridae</taxon>
        <taxon>Cleopatravirinae</taxon>
        <taxon>Myducvirus</taxon>
        <taxon>Myducvirus myduc</taxon>
    </lineage>
</organism>
<dbReference type="InterPro" id="IPR038510">
    <property type="entry name" value="Spt4_sf"/>
</dbReference>
<protein>
    <recommendedName>
        <fullName evidence="2">Spt4/RpoE2 zinc finger domain-containing protein</fullName>
    </recommendedName>
</protein>
<sequence>METIACNECGCVVAEDDFILQQCPNCDGYLPFNKLNRHVETYFREVIRVSPVQKFELVVSEDLS</sequence>
<dbReference type="Pfam" id="PF06093">
    <property type="entry name" value="Spt4"/>
    <property type="match status" value="1"/>
</dbReference>
<gene>
    <name evidence="3" type="ORF">CPT_Myduc_050</name>
</gene>
<dbReference type="Gene3D" id="3.30.40.210">
    <property type="match status" value="1"/>
</dbReference>
<feature type="domain" description="Spt4/RpoE2 zinc finger" evidence="2">
    <location>
        <begin position="5"/>
        <end position="41"/>
    </location>
</feature>
<dbReference type="InterPro" id="IPR022800">
    <property type="entry name" value="Spt4/RpoE2_Znf"/>
</dbReference>
<evidence type="ECO:0000313" key="4">
    <source>
        <dbReference type="Proteomes" id="UP000327513"/>
    </source>
</evidence>
<accession>A0A5J6T8E6</accession>
<proteinExistence type="predicted"/>
<dbReference type="Proteomes" id="UP000327513">
    <property type="component" value="Segment"/>
</dbReference>
<evidence type="ECO:0000256" key="1">
    <source>
        <dbReference type="ARBA" id="ARBA00023163"/>
    </source>
</evidence>
<keyword evidence="1" id="KW-0804">Transcription</keyword>
<name>A0A5J6T8E6_9CAUD</name>
<dbReference type="EMBL" id="MN098326">
    <property type="protein sequence ID" value="QFG06672.1"/>
    <property type="molecule type" value="Genomic_DNA"/>
</dbReference>
<evidence type="ECO:0000313" key="3">
    <source>
        <dbReference type="EMBL" id="QFG06672.1"/>
    </source>
</evidence>